<evidence type="ECO:0000256" key="7">
    <source>
        <dbReference type="ARBA" id="ARBA00023315"/>
    </source>
</evidence>
<dbReference type="GO" id="GO:0003985">
    <property type="term" value="F:acetyl-CoA C-acetyltransferase activity"/>
    <property type="evidence" value="ECO:0007669"/>
    <property type="project" value="TreeGrafter"/>
</dbReference>
<reference evidence="13 14" key="1">
    <citation type="submission" date="2019-01" db="EMBL/GenBank/DDBJ databases">
        <title>Nuclear Genome Assembly of the Microalgal Biofuel strain Nannochloropsis salina CCMP1776.</title>
        <authorList>
            <person name="Hovde B."/>
        </authorList>
    </citation>
    <scope>NUCLEOTIDE SEQUENCE [LARGE SCALE GENOMIC DNA]</scope>
    <source>
        <strain evidence="13 14">CCMP1776</strain>
    </source>
</reference>
<evidence type="ECO:0000259" key="12">
    <source>
        <dbReference type="Pfam" id="PF02803"/>
    </source>
</evidence>
<keyword evidence="4" id="KW-0276">Fatty acid metabolism</keyword>
<dbReference type="PROSITE" id="PS00737">
    <property type="entry name" value="THIOLASE_2"/>
    <property type="match status" value="1"/>
</dbReference>
<feature type="active site" description="Acyl-thioester intermediate" evidence="9">
    <location>
        <position position="119"/>
    </location>
</feature>
<dbReference type="EMBL" id="SDOX01000119">
    <property type="protein sequence ID" value="TFJ82122.1"/>
    <property type="molecule type" value="Genomic_DNA"/>
</dbReference>
<dbReference type="Gene3D" id="3.40.47.10">
    <property type="match status" value="2"/>
</dbReference>
<dbReference type="PIRSF" id="PIRSF000429">
    <property type="entry name" value="Ac-CoA_Ac_transf"/>
    <property type="match status" value="1"/>
</dbReference>
<evidence type="ECO:0000259" key="11">
    <source>
        <dbReference type="Pfam" id="PF00108"/>
    </source>
</evidence>
<comment type="similarity">
    <text evidence="2 10">Belongs to the thiolase-like superfamily. Thiolase family.</text>
</comment>
<dbReference type="GO" id="GO:0005739">
    <property type="term" value="C:mitochondrion"/>
    <property type="evidence" value="ECO:0007669"/>
    <property type="project" value="UniProtKB-SubCell"/>
</dbReference>
<sequence length="387" mass="41391">MDTGCTIVVERMLRSSTLLRGLASKAAGAGKKPTVVFVDGARIPFAQSSTVYNDYLGVDLQKFAYKGLVDKTALDPKEIDYILGGNVIQEVRTSNIAREAAMAAGLPTNIPAHTVVLACISSNVGICSAAEKVLTEHASLVLVGGVETFSDVPIRLTRPLRQALITLPKAMKKGPLGVFKHLAKLNFKDLGLETPAIANYTTGEVMGHSSDRLSAKLGVSRREQDEFAALSHQRAAKAHKDGIYKDPKAFLRAWEFVAVDPFEQLLLGPTYATAKVLSAAGLTLADIDVIEIHEAFAGQVLSNFRAMGSDKFAQEYLNRSTKVGDIDMAKTNLHGGSLSLGHPFAATGNRLVTTAANRLHREGGRYALVTACADGGLGHACIIEKYE</sequence>
<evidence type="ECO:0000313" key="14">
    <source>
        <dbReference type="Proteomes" id="UP000355283"/>
    </source>
</evidence>
<evidence type="ECO:0000256" key="8">
    <source>
        <dbReference type="ARBA" id="ARBA00024073"/>
    </source>
</evidence>
<feature type="domain" description="Thiolase C-terminal" evidence="12">
    <location>
        <begin position="247"/>
        <end position="385"/>
    </location>
</feature>
<evidence type="ECO:0000256" key="10">
    <source>
        <dbReference type="RuleBase" id="RU003557"/>
    </source>
</evidence>
<dbReference type="CDD" id="cd00751">
    <property type="entry name" value="thiolase"/>
    <property type="match status" value="1"/>
</dbReference>
<dbReference type="SUPFAM" id="SSF53901">
    <property type="entry name" value="Thiolase-like"/>
    <property type="match status" value="1"/>
</dbReference>
<dbReference type="PANTHER" id="PTHR18919:SF153">
    <property type="entry name" value="TRIFUNCTIONAL ENZYME SUBUNIT BETA, MITOCHONDRIAL"/>
    <property type="match status" value="1"/>
</dbReference>
<dbReference type="AlphaFoldDB" id="A0A4D9CSC7"/>
<dbReference type="PANTHER" id="PTHR18919">
    <property type="entry name" value="ACETYL-COA C-ACYLTRANSFERASE"/>
    <property type="match status" value="1"/>
</dbReference>
<evidence type="ECO:0000256" key="3">
    <source>
        <dbReference type="ARBA" id="ARBA00022679"/>
    </source>
</evidence>
<evidence type="ECO:0000256" key="2">
    <source>
        <dbReference type="ARBA" id="ARBA00010982"/>
    </source>
</evidence>
<dbReference type="InterPro" id="IPR002155">
    <property type="entry name" value="Thiolase"/>
</dbReference>
<dbReference type="InterPro" id="IPR020616">
    <property type="entry name" value="Thiolase_N"/>
</dbReference>
<protein>
    <recommendedName>
        <fullName evidence="8">acetyl-CoA C-acyltransferase</fullName>
        <ecNumber evidence="8">2.3.1.16</ecNumber>
    </recommendedName>
</protein>
<dbReference type="Pfam" id="PF00108">
    <property type="entry name" value="Thiolase_N"/>
    <property type="match status" value="1"/>
</dbReference>
<evidence type="ECO:0000313" key="13">
    <source>
        <dbReference type="EMBL" id="TFJ82122.1"/>
    </source>
</evidence>
<evidence type="ECO:0000256" key="4">
    <source>
        <dbReference type="ARBA" id="ARBA00022832"/>
    </source>
</evidence>
<dbReference type="InterPro" id="IPR020613">
    <property type="entry name" value="Thiolase_CS"/>
</dbReference>
<comment type="subcellular location">
    <subcellularLocation>
        <location evidence="1">Mitochondrion</location>
    </subcellularLocation>
</comment>
<dbReference type="InterPro" id="IPR020617">
    <property type="entry name" value="Thiolase_C"/>
</dbReference>
<comment type="caution">
    <text evidence="13">The sequence shown here is derived from an EMBL/GenBank/DDBJ whole genome shotgun (WGS) entry which is preliminary data.</text>
</comment>
<keyword evidence="7 10" id="KW-0012">Acyltransferase</keyword>
<dbReference type="Pfam" id="PF02803">
    <property type="entry name" value="Thiolase_C"/>
    <property type="match status" value="1"/>
</dbReference>
<feature type="active site" description="Proton acceptor" evidence="9">
    <location>
        <position position="372"/>
    </location>
</feature>
<evidence type="ECO:0000256" key="9">
    <source>
        <dbReference type="PIRSR" id="PIRSR000429-1"/>
    </source>
</evidence>
<dbReference type="OrthoDB" id="5404651at2759"/>
<organism evidence="13 14">
    <name type="scientific">Nannochloropsis salina CCMP1776</name>
    <dbReference type="NCBI Taxonomy" id="1027361"/>
    <lineage>
        <taxon>Eukaryota</taxon>
        <taxon>Sar</taxon>
        <taxon>Stramenopiles</taxon>
        <taxon>Ochrophyta</taxon>
        <taxon>Eustigmatophyceae</taxon>
        <taxon>Eustigmatales</taxon>
        <taxon>Monodopsidaceae</taxon>
        <taxon>Microchloropsis</taxon>
        <taxon>Microchloropsis salina</taxon>
    </lineage>
</organism>
<feature type="active site" description="Proton acceptor" evidence="9">
    <location>
        <position position="342"/>
    </location>
</feature>
<name>A0A4D9CSC7_9STRA</name>
<evidence type="ECO:0000256" key="6">
    <source>
        <dbReference type="ARBA" id="ARBA00023128"/>
    </source>
</evidence>
<feature type="domain" description="Thiolase N-terminal" evidence="11">
    <location>
        <begin position="35"/>
        <end position="246"/>
    </location>
</feature>
<dbReference type="InterPro" id="IPR016039">
    <property type="entry name" value="Thiolase-like"/>
</dbReference>
<dbReference type="Proteomes" id="UP000355283">
    <property type="component" value="Unassembled WGS sequence"/>
</dbReference>
<dbReference type="EC" id="2.3.1.16" evidence="8"/>
<accession>A0A4D9CSC7</accession>
<keyword evidence="5" id="KW-0443">Lipid metabolism</keyword>
<dbReference type="GO" id="GO:0006635">
    <property type="term" value="P:fatty acid beta-oxidation"/>
    <property type="evidence" value="ECO:0007669"/>
    <property type="project" value="TreeGrafter"/>
</dbReference>
<gene>
    <name evidence="13" type="ORF">NSK_006451</name>
</gene>
<evidence type="ECO:0000256" key="5">
    <source>
        <dbReference type="ARBA" id="ARBA00023098"/>
    </source>
</evidence>
<proteinExistence type="inferred from homology"/>
<evidence type="ECO:0000256" key="1">
    <source>
        <dbReference type="ARBA" id="ARBA00004173"/>
    </source>
</evidence>
<keyword evidence="6" id="KW-0496">Mitochondrion</keyword>
<keyword evidence="3 10" id="KW-0808">Transferase</keyword>
<keyword evidence="14" id="KW-1185">Reference proteome</keyword>